<keyword evidence="6" id="KW-1185">Reference proteome</keyword>
<dbReference type="SUPFAM" id="SSF46689">
    <property type="entry name" value="Homeodomain-like"/>
    <property type="match status" value="1"/>
</dbReference>
<dbReference type="PROSITE" id="PS01124">
    <property type="entry name" value="HTH_ARAC_FAMILY_2"/>
    <property type="match status" value="1"/>
</dbReference>
<dbReference type="GO" id="GO:0003700">
    <property type="term" value="F:DNA-binding transcription factor activity"/>
    <property type="evidence" value="ECO:0007669"/>
    <property type="project" value="InterPro"/>
</dbReference>
<proteinExistence type="predicted"/>
<keyword evidence="1" id="KW-0805">Transcription regulation</keyword>
<evidence type="ECO:0000259" key="4">
    <source>
        <dbReference type="PROSITE" id="PS01124"/>
    </source>
</evidence>
<accession>A0A109D4Z3</accession>
<dbReference type="InterPro" id="IPR011051">
    <property type="entry name" value="RmlC_Cupin_sf"/>
</dbReference>
<evidence type="ECO:0000256" key="2">
    <source>
        <dbReference type="ARBA" id="ARBA00023125"/>
    </source>
</evidence>
<evidence type="ECO:0000313" key="6">
    <source>
        <dbReference type="Proteomes" id="UP000057389"/>
    </source>
</evidence>
<dbReference type="Pfam" id="PF12833">
    <property type="entry name" value="HTH_18"/>
    <property type="match status" value="1"/>
</dbReference>
<keyword evidence="2" id="KW-0238">DNA-binding</keyword>
<comment type="caution">
    <text evidence="5">The sequence shown here is derived from an EMBL/GenBank/DDBJ whole genome shotgun (WGS) entry which is preliminary data.</text>
</comment>
<protein>
    <submittedName>
        <fullName evidence="5">AraC family transcriptional regulator</fullName>
    </submittedName>
</protein>
<gene>
    <name evidence="5" type="ORF">APQ14_19185</name>
</gene>
<dbReference type="SMART" id="SM00342">
    <property type="entry name" value="HTH_ARAC"/>
    <property type="match status" value="1"/>
</dbReference>
<dbReference type="Gene3D" id="2.60.120.10">
    <property type="entry name" value="Jelly Rolls"/>
    <property type="match status" value="1"/>
</dbReference>
<dbReference type="SUPFAM" id="SSF51182">
    <property type="entry name" value="RmlC-like cupins"/>
    <property type="match status" value="1"/>
</dbReference>
<dbReference type="InterPro" id="IPR050204">
    <property type="entry name" value="AraC_XylS_family_regulators"/>
</dbReference>
<evidence type="ECO:0000256" key="1">
    <source>
        <dbReference type="ARBA" id="ARBA00023015"/>
    </source>
</evidence>
<organism evidence="5 6">
    <name type="scientific">Vibrio toranzoniae</name>
    <dbReference type="NCBI Taxonomy" id="1194427"/>
    <lineage>
        <taxon>Bacteria</taxon>
        <taxon>Pseudomonadati</taxon>
        <taxon>Pseudomonadota</taxon>
        <taxon>Gammaproteobacteria</taxon>
        <taxon>Vibrionales</taxon>
        <taxon>Vibrionaceae</taxon>
        <taxon>Vibrio</taxon>
    </lineage>
</organism>
<dbReference type="InterPro" id="IPR009057">
    <property type="entry name" value="Homeodomain-like_sf"/>
</dbReference>
<dbReference type="GeneID" id="300181082"/>
<reference evidence="5 6" key="1">
    <citation type="submission" date="2015-11" db="EMBL/GenBank/DDBJ databases">
        <title>Draft WGS of Vibrio toranzoniae.</title>
        <authorList>
            <person name="Lasa A."/>
            <person name="Romalde J.L."/>
        </authorList>
    </citation>
    <scope>NUCLEOTIDE SEQUENCE [LARGE SCALE GENOMIC DNA]</scope>
    <source>
        <strain evidence="5 6">Vb 10.8</strain>
    </source>
</reference>
<evidence type="ECO:0000313" key="5">
    <source>
        <dbReference type="EMBL" id="KWT98975.1"/>
    </source>
</evidence>
<dbReference type="Gene3D" id="1.10.10.60">
    <property type="entry name" value="Homeodomain-like"/>
    <property type="match status" value="2"/>
</dbReference>
<feature type="domain" description="HTH araC/xylS-type" evidence="4">
    <location>
        <begin position="139"/>
        <end position="237"/>
    </location>
</feature>
<name>A0A109D4Z3_9VIBR</name>
<keyword evidence="3" id="KW-0804">Transcription</keyword>
<dbReference type="RefSeq" id="WP_060469730.1">
    <property type="nucleotide sequence ID" value="NZ_AP025515.1"/>
</dbReference>
<dbReference type="AlphaFoldDB" id="A0A109D4Z3"/>
<dbReference type="PANTHER" id="PTHR46796">
    <property type="entry name" value="HTH-TYPE TRANSCRIPTIONAL ACTIVATOR RHAS-RELATED"/>
    <property type="match status" value="1"/>
</dbReference>
<dbReference type="Proteomes" id="UP000057389">
    <property type="component" value="Unassembled WGS sequence"/>
</dbReference>
<dbReference type="InterPro" id="IPR014710">
    <property type="entry name" value="RmlC-like_jellyroll"/>
</dbReference>
<dbReference type="EMBL" id="LMXU01000043">
    <property type="protein sequence ID" value="KWT98975.1"/>
    <property type="molecule type" value="Genomic_DNA"/>
</dbReference>
<dbReference type="GO" id="GO:0043565">
    <property type="term" value="F:sequence-specific DNA binding"/>
    <property type="evidence" value="ECO:0007669"/>
    <property type="project" value="InterPro"/>
</dbReference>
<sequence length="246" mass="27494">MKSSLSIRSYTKQFNTHAHDGYHQLVLPIQGSISIEMVGYVGKVAVGECVVIPVTTAHAFKANEAARFIVADMTVLPQHLLDQELSVFAITPPLMSFLLFVEKQLEHQVDSGIESSILDVFSLLLEQQQVSKSIDPRIRAVQRLIADNYAQQLSISQLAETACLSPTQFKKRFKECLGISALKYITRYRMEKAQALLSHTDLPVQLVAENVGYSDISAFSRRFSQHFGMSPRAFLGSMKESLSKQQ</sequence>
<dbReference type="OrthoDB" id="5740883at2"/>
<evidence type="ECO:0000256" key="3">
    <source>
        <dbReference type="ARBA" id="ARBA00023163"/>
    </source>
</evidence>
<dbReference type="InterPro" id="IPR018060">
    <property type="entry name" value="HTH_AraC"/>
</dbReference>